<evidence type="ECO:0000313" key="1">
    <source>
        <dbReference type="EMBL" id="KFN44246.1"/>
    </source>
</evidence>
<dbReference type="STRING" id="1121015.GCA_000420545_01941"/>
<name>A0A091AXR3_9GAMM</name>
<sequence>MQPIRSYVVRIYRQDREGLAGVVEDVKTGQSRPFHSVTELWTAFSGRWTKSRRKPAPTPDALP</sequence>
<dbReference type="AlphaFoldDB" id="A0A091AXR3"/>
<proteinExistence type="predicted"/>
<protein>
    <submittedName>
        <fullName evidence="1">Uncharacterized protein</fullName>
    </submittedName>
</protein>
<dbReference type="EMBL" id="AVCI01000003">
    <property type="protein sequence ID" value="KFN44246.1"/>
    <property type="molecule type" value="Genomic_DNA"/>
</dbReference>
<gene>
    <name evidence="1" type="ORF">N789_07450</name>
</gene>
<dbReference type="OrthoDB" id="6065028at2"/>
<dbReference type="PATRIC" id="fig|1121015.4.peg.978"/>
<accession>A0A091AXR3</accession>
<evidence type="ECO:0000313" key="2">
    <source>
        <dbReference type="Proteomes" id="UP000029385"/>
    </source>
</evidence>
<keyword evidence="2" id="KW-1185">Reference proteome</keyword>
<comment type="caution">
    <text evidence="1">The sequence shown here is derived from an EMBL/GenBank/DDBJ whole genome shotgun (WGS) entry which is preliminary data.</text>
</comment>
<reference evidence="1 2" key="1">
    <citation type="submission" date="2013-09" db="EMBL/GenBank/DDBJ databases">
        <title>Genome sequencing of Arenimonas oryziterrae.</title>
        <authorList>
            <person name="Chen F."/>
            <person name="Wang G."/>
        </authorList>
    </citation>
    <scope>NUCLEOTIDE SEQUENCE [LARGE SCALE GENOMIC DNA]</scope>
    <source>
        <strain evidence="1 2">YC6267</strain>
    </source>
</reference>
<organism evidence="1 2">
    <name type="scientific">Arenimonas oryziterrae DSM 21050 = YC6267</name>
    <dbReference type="NCBI Taxonomy" id="1121015"/>
    <lineage>
        <taxon>Bacteria</taxon>
        <taxon>Pseudomonadati</taxon>
        <taxon>Pseudomonadota</taxon>
        <taxon>Gammaproteobacteria</taxon>
        <taxon>Lysobacterales</taxon>
        <taxon>Lysobacteraceae</taxon>
        <taxon>Arenimonas</taxon>
    </lineage>
</organism>
<dbReference type="RefSeq" id="WP_022969556.1">
    <property type="nucleotide sequence ID" value="NZ_ATVD01000003.1"/>
</dbReference>
<dbReference type="Proteomes" id="UP000029385">
    <property type="component" value="Unassembled WGS sequence"/>
</dbReference>